<name>A0ABU0YM65_9PROT</name>
<comment type="caution">
    <text evidence="9">The sequence shown here is derived from an EMBL/GenBank/DDBJ whole genome shotgun (WGS) entry which is preliminary data.</text>
</comment>
<keyword evidence="2 7" id="KW-0813">Transport</keyword>
<dbReference type="PANTHER" id="PTHR43005">
    <property type="entry name" value="BLR7065 PROTEIN"/>
    <property type="match status" value="1"/>
</dbReference>
<evidence type="ECO:0000256" key="2">
    <source>
        <dbReference type="ARBA" id="ARBA00022448"/>
    </source>
</evidence>
<sequence>MSIATTNNGRAASAARPRIYRRRSPLRRKLFPYLLVLPAVAYLLGITLYPGIYAMVQSLYRVKFNSWTFIGLDNYEKLFADPEFWASLWNTLVIGASALALEFVIAMTLAAFAYRDPWVRGWRIIFLLPMLFMPSAVSFIWKLAFNDGGVVSDLLMGIGVIGSPLDFLGNVWLARLSLVITDVWQWTPFLFIIFVAALQSQDMEIEEAARLDGARWSQIFWNISLPLIAPIVAVALVLRGIDIVTMFTSVFIITGGTPGGATETVSYFIYRTGFKRFDFGYASAASVVVLVATVILAQTFVKRFFKSGRD</sequence>
<dbReference type="CDD" id="cd06261">
    <property type="entry name" value="TM_PBP2"/>
    <property type="match status" value="1"/>
</dbReference>
<feature type="transmembrane region" description="Helical" evidence="7">
    <location>
        <begin position="219"/>
        <end position="238"/>
    </location>
</feature>
<evidence type="ECO:0000256" key="1">
    <source>
        <dbReference type="ARBA" id="ARBA00004651"/>
    </source>
</evidence>
<gene>
    <name evidence="9" type="ORF">Q8A70_14150</name>
</gene>
<dbReference type="Gene3D" id="1.10.3720.10">
    <property type="entry name" value="MetI-like"/>
    <property type="match status" value="1"/>
</dbReference>
<dbReference type="SUPFAM" id="SSF161098">
    <property type="entry name" value="MetI-like"/>
    <property type="match status" value="1"/>
</dbReference>
<feature type="transmembrane region" description="Helical" evidence="7">
    <location>
        <begin position="30"/>
        <end position="56"/>
    </location>
</feature>
<proteinExistence type="inferred from homology"/>
<dbReference type="EMBL" id="JAUYVI010000004">
    <property type="protein sequence ID" value="MDQ7248823.1"/>
    <property type="molecule type" value="Genomic_DNA"/>
</dbReference>
<feature type="transmembrane region" description="Helical" evidence="7">
    <location>
        <begin position="281"/>
        <end position="301"/>
    </location>
</feature>
<evidence type="ECO:0000256" key="4">
    <source>
        <dbReference type="ARBA" id="ARBA00022692"/>
    </source>
</evidence>
<organism evidence="9 10">
    <name type="scientific">Dongia sedimenti</name>
    <dbReference type="NCBI Taxonomy" id="3064282"/>
    <lineage>
        <taxon>Bacteria</taxon>
        <taxon>Pseudomonadati</taxon>
        <taxon>Pseudomonadota</taxon>
        <taxon>Alphaproteobacteria</taxon>
        <taxon>Rhodospirillales</taxon>
        <taxon>Dongiaceae</taxon>
        <taxon>Dongia</taxon>
    </lineage>
</organism>
<feature type="domain" description="ABC transmembrane type-1" evidence="8">
    <location>
        <begin position="88"/>
        <end position="300"/>
    </location>
</feature>
<dbReference type="PROSITE" id="PS50928">
    <property type="entry name" value="ABC_TM1"/>
    <property type="match status" value="1"/>
</dbReference>
<evidence type="ECO:0000256" key="5">
    <source>
        <dbReference type="ARBA" id="ARBA00022989"/>
    </source>
</evidence>
<evidence type="ECO:0000256" key="7">
    <source>
        <dbReference type="RuleBase" id="RU363032"/>
    </source>
</evidence>
<dbReference type="RefSeq" id="WP_379956304.1">
    <property type="nucleotide sequence ID" value="NZ_JAUYVI010000004.1"/>
</dbReference>
<evidence type="ECO:0000259" key="8">
    <source>
        <dbReference type="PROSITE" id="PS50928"/>
    </source>
</evidence>
<feature type="transmembrane region" description="Helical" evidence="7">
    <location>
        <begin position="176"/>
        <end position="199"/>
    </location>
</feature>
<evidence type="ECO:0000313" key="9">
    <source>
        <dbReference type="EMBL" id="MDQ7248823.1"/>
    </source>
</evidence>
<protein>
    <submittedName>
        <fullName evidence="9">Sugar ABC transporter permease</fullName>
    </submittedName>
</protein>
<evidence type="ECO:0000313" key="10">
    <source>
        <dbReference type="Proteomes" id="UP001230156"/>
    </source>
</evidence>
<keyword evidence="6 7" id="KW-0472">Membrane</keyword>
<evidence type="ECO:0000256" key="6">
    <source>
        <dbReference type="ARBA" id="ARBA00023136"/>
    </source>
</evidence>
<comment type="subcellular location">
    <subcellularLocation>
        <location evidence="1 7">Cell membrane</location>
        <topology evidence="1 7">Multi-pass membrane protein</topology>
    </subcellularLocation>
</comment>
<accession>A0ABU0YM65</accession>
<feature type="transmembrane region" description="Helical" evidence="7">
    <location>
        <begin position="150"/>
        <end position="169"/>
    </location>
</feature>
<keyword evidence="10" id="KW-1185">Reference proteome</keyword>
<feature type="transmembrane region" description="Helical" evidence="7">
    <location>
        <begin position="124"/>
        <end position="144"/>
    </location>
</feature>
<evidence type="ECO:0000256" key="3">
    <source>
        <dbReference type="ARBA" id="ARBA00022475"/>
    </source>
</evidence>
<dbReference type="Proteomes" id="UP001230156">
    <property type="component" value="Unassembled WGS sequence"/>
</dbReference>
<dbReference type="Pfam" id="PF00528">
    <property type="entry name" value="BPD_transp_1"/>
    <property type="match status" value="1"/>
</dbReference>
<keyword evidence="3" id="KW-1003">Cell membrane</keyword>
<dbReference type="InterPro" id="IPR035906">
    <property type="entry name" value="MetI-like_sf"/>
</dbReference>
<keyword evidence="5 7" id="KW-1133">Transmembrane helix</keyword>
<keyword evidence="4 7" id="KW-0812">Transmembrane</keyword>
<dbReference type="PANTHER" id="PTHR43005:SF1">
    <property type="entry name" value="SPERMIDINE_PUTRESCINE TRANSPORT SYSTEM PERMEASE PROTEIN"/>
    <property type="match status" value="1"/>
</dbReference>
<dbReference type="InterPro" id="IPR000515">
    <property type="entry name" value="MetI-like"/>
</dbReference>
<feature type="transmembrane region" description="Helical" evidence="7">
    <location>
        <begin position="250"/>
        <end position="269"/>
    </location>
</feature>
<reference evidence="10" key="1">
    <citation type="submission" date="2023-08" db="EMBL/GenBank/DDBJ databases">
        <title>Rhodospirillaceae gen. nov., a novel taxon isolated from the Yangtze River Yuezi River estuary sludge.</title>
        <authorList>
            <person name="Ruan L."/>
        </authorList>
    </citation>
    <scope>NUCLEOTIDE SEQUENCE [LARGE SCALE GENOMIC DNA]</scope>
    <source>
        <strain evidence="10">R-7</strain>
    </source>
</reference>
<comment type="similarity">
    <text evidence="7">Belongs to the binding-protein-dependent transport system permease family.</text>
</comment>
<feature type="transmembrane region" description="Helical" evidence="7">
    <location>
        <begin position="88"/>
        <end position="112"/>
    </location>
</feature>